<feature type="domain" description="J" evidence="8">
    <location>
        <begin position="24"/>
        <end position="88"/>
    </location>
</feature>
<feature type="zinc finger region" description="CR-type" evidence="7">
    <location>
        <begin position="167"/>
        <end position="247"/>
    </location>
</feature>
<dbReference type="SUPFAM" id="SSF57938">
    <property type="entry name" value="DnaJ/Hsp40 cysteine-rich domain"/>
    <property type="match status" value="1"/>
</dbReference>
<dbReference type="GO" id="GO:0006515">
    <property type="term" value="P:protein quality control for misfolded or incompletely synthesized proteins"/>
    <property type="evidence" value="ECO:0007669"/>
    <property type="project" value="EnsemblFungi"/>
</dbReference>
<dbReference type="Pfam" id="PF00226">
    <property type="entry name" value="DnaJ"/>
    <property type="match status" value="1"/>
</dbReference>
<dbReference type="InterPro" id="IPR008971">
    <property type="entry name" value="HSP40/DnaJ_pept-bd"/>
</dbReference>
<dbReference type="CDD" id="cd10719">
    <property type="entry name" value="DnaJ_zf"/>
    <property type="match status" value="1"/>
</dbReference>
<evidence type="ECO:0000256" key="3">
    <source>
        <dbReference type="ARBA" id="ARBA00022771"/>
    </source>
</evidence>
<evidence type="ECO:0000313" key="10">
    <source>
        <dbReference type="EMBL" id="OBA23933.1"/>
    </source>
</evidence>
<dbReference type="GO" id="GO:0051082">
    <property type="term" value="F:unfolded protein binding"/>
    <property type="evidence" value="ECO:0007669"/>
    <property type="project" value="EnsemblFungi"/>
</dbReference>
<dbReference type="FunFam" id="2.10.230.10:FF:000002">
    <property type="entry name" value="Molecular chaperone DnaJ"/>
    <property type="match status" value="1"/>
</dbReference>
<dbReference type="GO" id="GO:0005759">
    <property type="term" value="C:mitochondrial matrix"/>
    <property type="evidence" value="ECO:0007669"/>
    <property type="project" value="EnsemblFungi"/>
</dbReference>
<dbReference type="GO" id="GO:0001671">
    <property type="term" value="F:ATPase activator activity"/>
    <property type="evidence" value="ECO:0007669"/>
    <property type="project" value="EnsemblFungi"/>
</dbReference>
<dbReference type="CDD" id="cd06257">
    <property type="entry name" value="DnaJ"/>
    <property type="match status" value="1"/>
</dbReference>
<feature type="domain" description="CR-type" evidence="9">
    <location>
        <begin position="167"/>
        <end position="247"/>
    </location>
</feature>
<dbReference type="Gene3D" id="2.60.260.20">
    <property type="entry name" value="Urease metallochaperone UreE, N-terminal domain"/>
    <property type="match status" value="2"/>
</dbReference>
<dbReference type="InterPro" id="IPR002939">
    <property type="entry name" value="DnaJ_C"/>
</dbReference>
<comment type="caution">
    <text evidence="10">The sequence shown here is derived from an EMBL/GenBank/DDBJ whole genome shotgun (WGS) entry which is preliminary data.</text>
</comment>
<dbReference type="Gene3D" id="1.10.287.110">
    <property type="entry name" value="DnaJ domain"/>
    <property type="match status" value="1"/>
</dbReference>
<dbReference type="GO" id="GO:0031072">
    <property type="term" value="F:heat shock protein binding"/>
    <property type="evidence" value="ECO:0007669"/>
    <property type="project" value="InterPro"/>
</dbReference>
<dbReference type="SUPFAM" id="SSF46565">
    <property type="entry name" value="Chaperone J-domain"/>
    <property type="match status" value="1"/>
</dbReference>
<evidence type="ECO:0000256" key="4">
    <source>
        <dbReference type="ARBA" id="ARBA00022833"/>
    </source>
</evidence>
<evidence type="ECO:0000256" key="2">
    <source>
        <dbReference type="ARBA" id="ARBA00022737"/>
    </source>
</evidence>
<evidence type="ECO:0000256" key="7">
    <source>
        <dbReference type="PROSITE-ProRule" id="PRU00546"/>
    </source>
</evidence>
<name>A0A1A0HJB7_9ASCO</name>
<keyword evidence="2" id="KW-0677">Repeat</keyword>
<organism evidence="10 11">
    <name type="scientific">Metschnikowia bicuspidata var. bicuspidata NRRL YB-4993</name>
    <dbReference type="NCBI Taxonomy" id="869754"/>
    <lineage>
        <taxon>Eukaryota</taxon>
        <taxon>Fungi</taxon>
        <taxon>Dikarya</taxon>
        <taxon>Ascomycota</taxon>
        <taxon>Saccharomycotina</taxon>
        <taxon>Pichiomycetes</taxon>
        <taxon>Metschnikowiaceae</taxon>
        <taxon>Metschnikowia</taxon>
    </lineage>
</organism>
<dbReference type="PROSITE" id="PS00636">
    <property type="entry name" value="DNAJ_1"/>
    <property type="match status" value="1"/>
</dbReference>
<dbReference type="STRING" id="869754.A0A1A0HJB7"/>
<dbReference type="Gene3D" id="2.10.230.10">
    <property type="entry name" value="Heat shock protein DnaJ, cysteine-rich domain"/>
    <property type="match status" value="1"/>
</dbReference>
<evidence type="ECO:0000313" key="11">
    <source>
        <dbReference type="Proteomes" id="UP000092555"/>
    </source>
</evidence>
<proteinExistence type="inferred from homology"/>
<dbReference type="PRINTS" id="PR00625">
    <property type="entry name" value="JDOMAIN"/>
</dbReference>
<dbReference type="GO" id="GO:0006458">
    <property type="term" value="P:'de novo' protein folding"/>
    <property type="evidence" value="ECO:0007669"/>
    <property type="project" value="EnsemblFungi"/>
</dbReference>
<dbReference type="GO" id="GO:0008270">
    <property type="term" value="F:zinc ion binding"/>
    <property type="evidence" value="ECO:0007669"/>
    <property type="project" value="UniProtKB-KW"/>
</dbReference>
<dbReference type="PROSITE" id="PS51188">
    <property type="entry name" value="ZF_CR"/>
    <property type="match status" value="1"/>
</dbReference>
<keyword evidence="3 7" id="KW-0863">Zinc-finger</keyword>
<protein>
    <recommendedName>
        <fullName evidence="6">DnaJ homolog 1, mitochondrial</fullName>
    </recommendedName>
</protein>
<dbReference type="InterPro" id="IPR036869">
    <property type="entry name" value="J_dom_sf"/>
</dbReference>
<keyword evidence="4 7" id="KW-0862">Zinc</keyword>
<dbReference type="PANTHER" id="PTHR43096:SF52">
    <property type="entry name" value="DNAJ HOMOLOG 1, MITOCHONDRIAL-RELATED"/>
    <property type="match status" value="1"/>
</dbReference>
<dbReference type="InterPro" id="IPR036410">
    <property type="entry name" value="HSP_DnaJ_Cys-rich_dom_sf"/>
</dbReference>
<dbReference type="InterPro" id="IPR018253">
    <property type="entry name" value="DnaJ_domain_CS"/>
</dbReference>
<keyword evidence="1 7" id="KW-0479">Metal-binding</keyword>
<dbReference type="PANTHER" id="PTHR43096">
    <property type="entry name" value="DNAJ HOMOLOG 1, MITOCHONDRIAL-RELATED"/>
    <property type="match status" value="1"/>
</dbReference>
<evidence type="ECO:0000256" key="6">
    <source>
        <dbReference type="ARBA" id="ARBA00072890"/>
    </source>
</evidence>
<dbReference type="SUPFAM" id="SSF49493">
    <property type="entry name" value="HSP40/DnaJ peptide-binding domain"/>
    <property type="match status" value="2"/>
</dbReference>
<dbReference type="GO" id="GO:0009408">
    <property type="term" value="P:response to heat"/>
    <property type="evidence" value="ECO:0007669"/>
    <property type="project" value="EnsemblFungi"/>
</dbReference>
<dbReference type="InterPro" id="IPR012724">
    <property type="entry name" value="DnaJ"/>
</dbReference>
<sequence length="447" mass="48695">MLGTLKTQFTIAKASSQSRCIDFDPYDTLGVNKSASQSEIKKAYYQLVKKNHPDVNKEKNSEKKFHKIQESYELLSDKEKRAQYDQFGNAAFDANGNSNHFAGGNPFGGSQGGPFSGMGFDFEDLFKQAFNGGSQGRSGGRGQFVTEHVGDNIEVLKTISFKDAIFGTKVDVNYKAVDTCSSCSGSGLKKGKKKNTCRTCHGSGQSVHVMGGFQMSSTCNACSGSGVTIERKDQCSSCNGNGVEEIPKSSSVELPCGIADGSRLRIPGGGDAPFVTKDAYNQTRNGDLIVRVHVQKDLTFERVKNNIVLNHDILMTTAALGGEIVVPTIDGQKIKLKIRPGVQSGKKLTIPDKGVPINRNMANRGDMVVVLNVRTLTPETPVQTALLEALSDAFNDRNAKRMHGDLKNDIDELQHDEAIDENQLHPSKLKKMGQMLGKFFNLKDEQK</sequence>
<dbReference type="GO" id="GO:0005524">
    <property type="term" value="F:ATP binding"/>
    <property type="evidence" value="ECO:0007669"/>
    <property type="project" value="InterPro"/>
</dbReference>
<dbReference type="InterPro" id="IPR001623">
    <property type="entry name" value="DnaJ_domain"/>
</dbReference>
<accession>A0A1A0HJB7</accession>
<evidence type="ECO:0000259" key="8">
    <source>
        <dbReference type="PROSITE" id="PS50076"/>
    </source>
</evidence>
<dbReference type="SMART" id="SM00271">
    <property type="entry name" value="DnaJ"/>
    <property type="match status" value="1"/>
</dbReference>
<dbReference type="PROSITE" id="PS50076">
    <property type="entry name" value="DNAJ_2"/>
    <property type="match status" value="1"/>
</dbReference>
<evidence type="ECO:0000256" key="5">
    <source>
        <dbReference type="ARBA" id="ARBA00023186"/>
    </source>
</evidence>
<dbReference type="RefSeq" id="XP_018714414.1">
    <property type="nucleotide sequence ID" value="XM_018858597.1"/>
</dbReference>
<dbReference type="Pfam" id="PF00684">
    <property type="entry name" value="DnaJ_CXXCXGXG"/>
    <property type="match status" value="1"/>
</dbReference>
<dbReference type="FunFam" id="2.60.260.20:FF:000005">
    <property type="entry name" value="Chaperone protein dnaJ 1, mitochondrial"/>
    <property type="match status" value="1"/>
</dbReference>
<dbReference type="HAMAP" id="MF_01152">
    <property type="entry name" value="DnaJ"/>
    <property type="match status" value="1"/>
</dbReference>
<dbReference type="EMBL" id="LXTC01000001">
    <property type="protein sequence ID" value="OBA23933.1"/>
    <property type="molecule type" value="Genomic_DNA"/>
</dbReference>
<keyword evidence="11" id="KW-1185">Reference proteome</keyword>
<dbReference type="GO" id="GO:0042026">
    <property type="term" value="P:protein refolding"/>
    <property type="evidence" value="ECO:0007669"/>
    <property type="project" value="EnsemblFungi"/>
</dbReference>
<keyword evidence="5" id="KW-0143">Chaperone</keyword>
<evidence type="ECO:0000259" key="9">
    <source>
        <dbReference type="PROSITE" id="PS51188"/>
    </source>
</evidence>
<dbReference type="GeneID" id="30031573"/>
<dbReference type="CDD" id="cd10747">
    <property type="entry name" value="DnaJ_C"/>
    <property type="match status" value="1"/>
</dbReference>
<dbReference type="Pfam" id="PF01556">
    <property type="entry name" value="DnaJ_C"/>
    <property type="match status" value="1"/>
</dbReference>
<dbReference type="Proteomes" id="UP000092555">
    <property type="component" value="Unassembled WGS sequence"/>
</dbReference>
<dbReference type="InterPro" id="IPR001305">
    <property type="entry name" value="HSP_DnaJ_Cys-rich_dom"/>
</dbReference>
<reference evidence="10 11" key="1">
    <citation type="submission" date="2016-05" db="EMBL/GenBank/DDBJ databases">
        <title>Comparative genomics of biotechnologically important yeasts.</title>
        <authorList>
            <consortium name="DOE Joint Genome Institute"/>
            <person name="Riley R."/>
            <person name="Haridas S."/>
            <person name="Wolfe K.H."/>
            <person name="Lopes M.R."/>
            <person name="Hittinger C.T."/>
            <person name="Goker M."/>
            <person name="Salamov A."/>
            <person name="Wisecaver J."/>
            <person name="Long T.M."/>
            <person name="Aerts A.L."/>
            <person name="Barry K."/>
            <person name="Choi C."/>
            <person name="Clum A."/>
            <person name="Coughlan A.Y."/>
            <person name="Deshpande S."/>
            <person name="Douglass A.P."/>
            <person name="Hanson S.J."/>
            <person name="Klenk H.-P."/>
            <person name="LaButti K."/>
            <person name="Lapidus A."/>
            <person name="Lindquist E."/>
            <person name="Lipzen A."/>
            <person name="Meier-kolthoff J.P."/>
            <person name="Ohm R.A."/>
            <person name="Otillar R.P."/>
            <person name="Pangilinan J."/>
            <person name="Peng Y."/>
            <person name="Rokas A."/>
            <person name="Rosa C.A."/>
            <person name="Scheuner C."/>
            <person name="Sibirny A.A."/>
            <person name="Slot J.C."/>
            <person name="Stielow J.B."/>
            <person name="Sun H."/>
            <person name="Kurtzman C.P."/>
            <person name="Blackwell M."/>
            <person name="Grigoriev I.V."/>
            <person name="Jeffries T.W."/>
        </authorList>
    </citation>
    <scope>NUCLEOTIDE SEQUENCE [LARGE SCALE GENOMIC DNA]</scope>
    <source>
        <strain evidence="10 11">NRRL YB-4993</strain>
    </source>
</reference>
<gene>
    <name evidence="10" type="ORF">METBIDRAFT_76849</name>
</gene>
<dbReference type="AlphaFoldDB" id="A0A1A0HJB7"/>
<evidence type="ECO:0000256" key="1">
    <source>
        <dbReference type="ARBA" id="ARBA00022723"/>
    </source>
</evidence>
<dbReference type="OrthoDB" id="10256793at2759"/>